<evidence type="ECO:0000313" key="11">
    <source>
        <dbReference type="Proteomes" id="UP001059971"/>
    </source>
</evidence>
<dbReference type="SMART" id="SM00382">
    <property type="entry name" value="AAA"/>
    <property type="match status" value="1"/>
</dbReference>
<feature type="domain" description="ABC transporter" evidence="8">
    <location>
        <begin position="257"/>
        <end position="460"/>
    </location>
</feature>
<proteinExistence type="predicted"/>
<name>A0ABN5WMQ1_9SPHN</name>
<keyword evidence="2 7" id="KW-0812">Transmembrane</keyword>
<dbReference type="EMBL" id="AP018817">
    <property type="protein sequence ID" value="BBF70861.1"/>
    <property type="molecule type" value="Genomic_DNA"/>
</dbReference>
<dbReference type="InterPro" id="IPR003439">
    <property type="entry name" value="ABC_transporter-like_ATP-bd"/>
</dbReference>
<keyword evidence="11" id="KW-1185">Reference proteome</keyword>
<feature type="transmembrane region" description="Helical" evidence="7">
    <location>
        <begin position="164"/>
        <end position="188"/>
    </location>
</feature>
<dbReference type="PANTHER" id="PTHR24221">
    <property type="entry name" value="ATP-BINDING CASSETTE SUB-FAMILY B"/>
    <property type="match status" value="1"/>
</dbReference>
<feature type="transmembrane region" description="Helical" evidence="7">
    <location>
        <begin position="52"/>
        <end position="77"/>
    </location>
</feature>
<evidence type="ECO:0000256" key="2">
    <source>
        <dbReference type="ARBA" id="ARBA00022692"/>
    </source>
</evidence>
<dbReference type="Pfam" id="PF00005">
    <property type="entry name" value="ABC_tran"/>
    <property type="match status" value="1"/>
</dbReference>
<evidence type="ECO:0000256" key="6">
    <source>
        <dbReference type="ARBA" id="ARBA00023136"/>
    </source>
</evidence>
<dbReference type="InterPro" id="IPR017871">
    <property type="entry name" value="ABC_transporter-like_CS"/>
</dbReference>
<protein>
    <recommendedName>
        <fullName evidence="12">ABC transporter ATP-binding protein</fullName>
    </recommendedName>
</protein>
<evidence type="ECO:0000259" key="8">
    <source>
        <dbReference type="PROSITE" id="PS50893"/>
    </source>
</evidence>
<feature type="transmembrane region" description="Helical" evidence="7">
    <location>
        <begin position="200"/>
        <end position="222"/>
    </location>
</feature>
<dbReference type="InterPro" id="IPR011527">
    <property type="entry name" value="ABC1_TM_dom"/>
</dbReference>
<keyword evidence="6 7" id="KW-0472">Membrane</keyword>
<dbReference type="PROSITE" id="PS50893">
    <property type="entry name" value="ABC_TRANSPORTER_2"/>
    <property type="match status" value="1"/>
</dbReference>
<dbReference type="InterPro" id="IPR036640">
    <property type="entry name" value="ABC1_TM_sf"/>
</dbReference>
<evidence type="ECO:0008006" key="12">
    <source>
        <dbReference type="Google" id="ProtNLM"/>
    </source>
</evidence>
<accession>A0ABN5WMQ1</accession>
<reference evidence="10" key="1">
    <citation type="submission" date="2018-07" db="EMBL/GenBank/DDBJ databases">
        <title>Complete genome sequence of Sphingomonas bisphenolicum strain AO1, a bisphenol A degradative bacterium isolated from Japanese farm field.</title>
        <authorList>
            <person name="Murakami M."/>
            <person name="Koh M."/>
            <person name="Koba S."/>
            <person name="Matsumura Y."/>
        </authorList>
    </citation>
    <scope>NUCLEOTIDE SEQUENCE</scope>
    <source>
        <strain evidence="10">AO1</strain>
    </source>
</reference>
<comment type="subcellular location">
    <subcellularLocation>
        <location evidence="1">Cell membrane</location>
        <topology evidence="1">Multi-pass membrane protein</topology>
    </subcellularLocation>
</comment>
<keyword evidence="5 7" id="KW-1133">Transmembrane helix</keyword>
<dbReference type="Gene3D" id="3.40.50.300">
    <property type="entry name" value="P-loop containing nucleotide triphosphate hydrolases"/>
    <property type="match status" value="1"/>
</dbReference>
<dbReference type="PROSITE" id="PS50929">
    <property type="entry name" value="ABC_TM1F"/>
    <property type="match status" value="1"/>
</dbReference>
<keyword evidence="4" id="KW-0067">ATP-binding</keyword>
<dbReference type="InterPro" id="IPR003593">
    <property type="entry name" value="AAA+_ATPase"/>
</dbReference>
<gene>
    <name evidence="10" type="ORF">SBA_ch1_30610</name>
</gene>
<evidence type="ECO:0000256" key="5">
    <source>
        <dbReference type="ARBA" id="ARBA00022989"/>
    </source>
</evidence>
<sequence>MRHHATTRIVEALAGHITVATLRGQVPRLANTGDDGGPLFGQIERLPYNLQLLIDGILWQVVPLAVQMIISLCVITALVPWPYALAIGLIISAYMAASIIGADRYHEQAEATNETAGRLTALVGDILRYPSRAAFNGNVPGELTSVVHLSNRRLREASRGARSLVTMTIVQSSLLVLGLAALLVLAALDVLQHRLSLGDFVLLHAFILRLTLPLGGFGFLVHQAGRSYAQTRDILLLREPVRLETSSSVPRPGPAAVHLEGLSFRYGDGPLIIKKVSGSIVAGGLTVLVGPNGSGKSTLARLMAGLLDPTEGRVWVGQECLSNISPELRHRHILYVPQQIGLFNRPLRDNGLYPPTRLDDAQLLDRLQALRFYADERVPDLDLTVGDRGQALSGGQIQKLEIARLTGVETPAIILDETSSDLDPASELAVIEMLRVNRRANGTPYRRAKGTPFQDGARLI</sequence>
<feature type="transmembrane region" description="Helical" evidence="7">
    <location>
        <begin position="83"/>
        <end position="102"/>
    </location>
</feature>
<dbReference type="Proteomes" id="UP001059971">
    <property type="component" value="Chromosome 1"/>
</dbReference>
<evidence type="ECO:0000259" key="9">
    <source>
        <dbReference type="PROSITE" id="PS50929"/>
    </source>
</evidence>
<organism evidence="10 11">
    <name type="scientific">Sphingomonas bisphenolicum</name>
    <dbReference type="NCBI Taxonomy" id="296544"/>
    <lineage>
        <taxon>Bacteria</taxon>
        <taxon>Pseudomonadati</taxon>
        <taxon>Pseudomonadota</taxon>
        <taxon>Alphaproteobacteria</taxon>
        <taxon>Sphingomonadales</taxon>
        <taxon>Sphingomonadaceae</taxon>
        <taxon>Sphingomonas</taxon>
    </lineage>
</organism>
<dbReference type="InterPro" id="IPR039421">
    <property type="entry name" value="Type_1_exporter"/>
</dbReference>
<evidence type="ECO:0000256" key="7">
    <source>
        <dbReference type="SAM" id="Phobius"/>
    </source>
</evidence>
<keyword evidence="3" id="KW-0547">Nucleotide-binding</keyword>
<dbReference type="CDD" id="cd03228">
    <property type="entry name" value="ABCC_MRP_Like"/>
    <property type="match status" value="1"/>
</dbReference>
<dbReference type="PANTHER" id="PTHR24221:SF632">
    <property type="entry name" value="ATP-DEPENDENT LIPID A-CORE FLIPPASE"/>
    <property type="match status" value="1"/>
</dbReference>
<feature type="domain" description="ABC transmembrane type-1" evidence="9">
    <location>
        <begin position="49"/>
        <end position="226"/>
    </location>
</feature>
<dbReference type="SUPFAM" id="SSF90123">
    <property type="entry name" value="ABC transporter transmembrane region"/>
    <property type="match status" value="1"/>
</dbReference>
<evidence type="ECO:0000256" key="4">
    <source>
        <dbReference type="ARBA" id="ARBA00022840"/>
    </source>
</evidence>
<evidence type="ECO:0000256" key="3">
    <source>
        <dbReference type="ARBA" id="ARBA00022741"/>
    </source>
</evidence>
<dbReference type="InterPro" id="IPR027417">
    <property type="entry name" value="P-loop_NTPase"/>
</dbReference>
<dbReference type="Gene3D" id="1.20.1560.10">
    <property type="entry name" value="ABC transporter type 1, transmembrane domain"/>
    <property type="match status" value="1"/>
</dbReference>
<evidence type="ECO:0000256" key="1">
    <source>
        <dbReference type="ARBA" id="ARBA00004651"/>
    </source>
</evidence>
<dbReference type="SUPFAM" id="SSF52540">
    <property type="entry name" value="P-loop containing nucleoside triphosphate hydrolases"/>
    <property type="match status" value="1"/>
</dbReference>
<dbReference type="PROSITE" id="PS00211">
    <property type="entry name" value="ABC_TRANSPORTER_1"/>
    <property type="match status" value="1"/>
</dbReference>
<evidence type="ECO:0000313" key="10">
    <source>
        <dbReference type="EMBL" id="BBF70861.1"/>
    </source>
</evidence>